<dbReference type="Proteomes" id="UP000190080">
    <property type="component" value="Unassembled WGS sequence"/>
</dbReference>
<organism evidence="1 2">
    <name type="scientific">Clostridium oryzae</name>
    <dbReference type="NCBI Taxonomy" id="1450648"/>
    <lineage>
        <taxon>Bacteria</taxon>
        <taxon>Bacillati</taxon>
        <taxon>Bacillota</taxon>
        <taxon>Clostridia</taxon>
        <taxon>Eubacteriales</taxon>
        <taxon>Clostridiaceae</taxon>
        <taxon>Clostridium</taxon>
    </lineage>
</organism>
<sequence length="90" mass="10638">MRVLWKGFNHELNDEGDFEFSEEEKLSIDEEMLRPNVDLNLKIAAVTLDGNFAAYCGMWYDPTNSIIVLVCDHIKLQRYEYKDENRNLSY</sequence>
<dbReference type="STRING" id="1450648.CLORY_45420"/>
<name>A0A1V4I3Q9_9CLOT</name>
<dbReference type="EMBL" id="MZGV01000139">
    <property type="protein sequence ID" value="OPJ54612.1"/>
    <property type="molecule type" value="Genomic_DNA"/>
</dbReference>
<evidence type="ECO:0000313" key="1">
    <source>
        <dbReference type="EMBL" id="OPJ54612.1"/>
    </source>
</evidence>
<dbReference type="AlphaFoldDB" id="A0A1V4I3Q9"/>
<comment type="caution">
    <text evidence="1">The sequence shown here is derived from an EMBL/GenBank/DDBJ whole genome shotgun (WGS) entry which is preliminary data.</text>
</comment>
<evidence type="ECO:0000313" key="2">
    <source>
        <dbReference type="Proteomes" id="UP000190080"/>
    </source>
</evidence>
<proteinExistence type="predicted"/>
<keyword evidence="2" id="KW-1185">Reference proteome</keyword>
<protein>
    <submittedName>
        <fullName evidence="1">Uncharacterized protein</fullName>
    </submittedName>
</protein>
<accession>A0A1V4I3Q9</accession>
<reference evidence="1 2" key="1">
    <citation type="submission" date="2017-03" db="EMBL/GenBank/DDBJ databases">
        <title>Genome sequence of Clostridium oryzae DSM 28571.</title>
        <authorList>
            <person name="Poehlein A."/>
            <person name="Daniel R."/>
        </authorList>
    </citation>
    <scope>NUCLEOTIDE SEQUENCE [LARGE SCALE GENOMIC DNA]</scope>
    <source>
        <strain evidence="1 2">DSM 28571</strain>
    </source>
</reference>
<gene>
    <name evidence="1" type="ORF">CLORY_45420</name>
</gene>
<dbReference type="RefSeq" id="WP_079428829.1">
    <property type="nucleotide sequence ID" value="NZ_MZGV01000139.1"/>
</dbReference>
<dbReference type="OrthoDB" id="62792at2"/>